<keyword evidence="3" id="KW-0436">Ligase</keyword>
<evidence type="ECO:0000313" key="3">
    <source>
        <dbReference type="EMBL" id="GMM38464.1"/>
    </source>
</evidence>
<dbReference type="CDD" id="cd16616">
    <property type="entry name" value="mRING-HC-C4C4_Asi1p-like"/>
    <property type="match status" value="1"/>
</dbReference>
<feature type="region of interest" description="Disordered" evidence="1">
    <location>
        <begin position="785"/>
        <end position="809"/>
    </location>
</feature>
<dbReference type="GO" id="GO:0006511">
    <property type="term" value="P:ubiquitin-dependent protein catabolic process"/>
    <property type="evidence" value="ECO:0007669"/>
    <property type="project" value="TreeGrafter"/>
</dbReference>
<organism evidence="3 4">
    <name type="scientific">Saccharomycopsis crataegensis</name>
    <dbReference type="NCBI Taxonomy" id="43959"/>
    <lineage>
        <taxon>Eukaryota</taxon>
        <taxon>Fungi</taxon>
        <taxon>Dikarya</taxon>
        <taxon>Ascomycota</taxon>
        <taxon>Saccharomycotina</taxon>
        <taxon>Saccharomycetes</taxon>
        <taxon>Saccharomycopsidaceae</taxon>
        <taxon>Saccharomycopsis</taxon>
    </lineage>
</organism>
<keyword evidence="2" id="KW-0812">Transmembrane</keyword>
<dbReference type="GO" id="GO:0061630">
    <property type="term" value="F:ubiquitin protein ligase activity"/>
    <property type="evidence" value="ECO:0007669"/>
    <property type="project" value="TreeGrafter"/>
</dbReference>
<feature type="transmembrane region" description="Helical" evidence="2">
    <location>
        <begin position="345"/>
        <end position="364"/>
    </location>
</feature>
<dbReference type="Pfam" id="PF13920">
    <property type="entry name" value="zf-C3HC4_3"/>
    <property type="match status" value="1"/>
</dbReference>
<feature type="transmembrane region" description="Helical" evidence="2">
    <location>
        <begin position="81"/>
        <end position="100"/>
    </location>
</feature>
<feature type="transmembrane region" description="Helical" evidence="2">
    <location>
        <begin position="52"/>
        <end position="69"/>
    </location>
</feature>
<feature type="compositionally biased region" description="Acidic residues" evidence="1">
    <location>
        <begin position="799"/>
        <end position="809"/>
    </location>
</feature>
<dbReference type="RefSeq" id="XP_064855459.1">
    <property type="nucleotide sequence ID" value="XM_064999387.1"/>
</dbReference>
<dbReference type="PANTHER" id="PTHR22696">
    <property type="entry name" value="E3 UBIQUITIN-PROTEIN LIGASE RNF26"/>
    <property type="match status" value="1"/>
</dbReference>
<keyword evidence="4" id="KW-1185">Reference proteome</keyword>
<dbReference type="GO" id="GO:0016874">
    <property type="term" value="F:ligase activity"/>
    <property type="evidence" value="ECO:0007669"/>
    <property type="project" value="UniProtKB-KW"/>
</dbReference>
<evidence type="ECO:0000256" key="2">
    <source>
        <dbReference type="SAM" id="Phobius"/>
    </source>
</evidence>
<dbReference type="Gene3D" id="3.30.40.10">
    <property type="entry name" value="Zinc/RING finger domain, C3HC4 (zinc finger)"/>
    <property type="match status" value="1"/>
</dbReference>
<dbReference type="Proteomes" id="UP001360560">
    <property type="component" value="Unassembled WGS sequence"/>
</dbReference>
<keyword evidence="2" id="KW-0472">Membrane</keyword>
<proteinExistence type="predicted"/>
<feature type="compositionally biased region" description="Acidic residues" evidence="1">
    <location>
        <begin position="625"/>
        <end position="652"/>
    </location>
</feature>
<dbReference type="GeneID" id="90076452"/>
<feature type="region of interest" description="Disordered" evidence="1">
    <location>
        <begin position="625"/>
        <end position="659"/>
    </location>
</feature>
<dbReference type="PANTHER" id="PTHR22696:SF1">
    <property type="entry name" value="E3 UBIQUITIN-PROTEIN LIGASE RNF26"/>
    <property type="match status" value="1"/>
</dbReference>
<evidence type="ECO:0000256" key="1">
    <source>
        <dbReference type="SAM" id="MobiDB-lite"/>
    </source>
</evidence>
<comment type="caution">
    <text evidence="3">The sequence shown here is derived from an EMBL/GenBank/DDBJ whole genome shotgun (WGS) entry which is preliminary data.</text>
</comment>
<feature type="transmembrane region" description="Helical" evidence="2">
    <location>
        <begin position="370"/>
        <end position="397"/>
    </location>
</feature>
<dbReference type="AlphaFoldDB" id="A0AAV5QUJ3"/>
<gene>
    <name evidence="3" type="ORF">DASC09_058030</name>
</gene>
<dbReference type="EMBL" id="BTFZ01000020">
    <property type="protein sequence ID" value="GMM38464.1"/>
    <property type="molecule type" value="Genomic_DNA"/>
</dbReference>
<name>A0AAV5QUJ3_9ASCO</name>
<dbReference type="InterPro" id="IPR013083">
    <property type="entry name" value="Znf_RING/FYVE/PHD"/>
</dbReference>
<dbReference type="GO" id="GO:0016567">
    <property type="term" value="P:protein ubiquitination"/>
    <property type="evidence" value="ECO:0007669"/>
    <property type="project" value="TreeGrafter"/>
</dbReference>
<accession>A0AAV5QUJ3</accession>
<evidence type="ECO:0000313" key="4">
    <source>
        <dbReference type="Proteomes" id="UP001360560"/>
    </source>
</evidence>
<keyword evidence="2" id="KW-1133">Transmembrane helix</keyword>
<protein>
    <submittedName>
        <fullName evidence="3">Ubiquitin-protein ligase</fullName>
    </submittedName>
</protein>
<reference evidence="3 4" key="1">
    <citation type="journal article" date="2023" name="Elife">
        <title>Identification of key yeast species and microbe-microbe interactions impacting larval growth of Drosophila in the wild.</title>
        <authorList>
            <person name="Mure A."/>
            <person name="Sugiura Y."/>
            <person name="Maeda R."/>
            <person name="Honda K."/>
            <person name="Sakurai N."/>
            <person name="Takahashi Y."/>
            <person name="Watada M."/>
            <person name="Katoh T."/>
            <person name="Gotoh A."/>
            <person name="Gotoh Y."/>
            <person name="Taniguchi I."/>
            <person name="Nakamura K."/>
            <person name="Hayashi T."/>
            <person name="Katayama T."/>
            <person name="Uemura T."/>
            <person name="Hattori Y."/>
        </authorList>
    </citation>
    <scope>NUCLEOTIDE SEQUENCE [LARGE SCALE GENOMIC DNA]</scope>
    <source>
        <strain evidence="3 4">SC-9</strain>
    </source>
</reference>
<sequence>MGSGMGNSDASSKTFVEILATSAAFGVKNATINSTVNSTIIIPPFLDTENTYIPSIIVFLINSIIAQFYESEIPERNFNIFFSYLVSRYALVCMFSAIVLNRTVLFASINNNNNNRNLRHNVDGANGIEVNFQGEQAGLMAKLGVKIKNLFIYAEFSKIVKVLLRFLILGLLFINLKKVLISLNCYVKPVNKILSNYEYFNYYPEDAEANSWYFQPVSYNVTRAFEIYNSTVIIGRGGNINHDTINFGKIGPSTNILWPLYLTFCFSQFIETFCSVISGSQPNADTSLTLFEQSLAFHEFDSTSWSPFESPMYPTPELLILCVTSILSHMSIHVLKTFGWMKYRLLVSTILGLSFISYYVASIFTGRILYFPLVVIISFLPQMGVLVIILICCVIYFSAYAIAKTDSNGSHELTFTNLGVENLNINLNEDFNSVVMKLSVIALTTATKKSYIKELSYIELPASTWLDMELHRLEESSSEAGKNRGDAEDSIYKKKFISSYNNFFSVPPELITLLEEETRLQAMDPNNRSTHENWESSRKFHRFGVIMKFFMRLLFALVFKRKSILQKQEALQRKNELLKKSEKSQISSASGYSIEEQSFYEETNDEVSVNYDRLLTGTLVTEEDDTSDFEFEDDNEEDLEPLEYDSDDESEAEATISTETSLITKNRKINKSSQKEVENHGHLISEIFNPSEVLSLFINKPTIKDDSITNINEFTFDEEFKRILSFHLSQEYEASSSRMQQNQEQRPITRSLYKELSNLGMGNSQSQDSETAKLIQLIVAQRKGGLSNHKHKPSRKNDVEEDGDDEDFEDESFSKEYTCVICQTHPRQIILWPCKCLAICDNCRLSLVLRDFNSCVCCRQGIDGYSKVFMP</sequence>
<feature type="transmembrane region" description="Helical" evidence="2">
    <location>
        <begin position="540"/>
        <end position="559"/>
    </location>
</feature>